<organism evidence="2 5">
    <name type="scientific">Cyprinid herpesvirus 2</name>
    <name type="common">CyHV-2</name>
    <dbReference type="NCBI Taxonomy" id="317878"/>
    <lineage>
        <taxon>Viruses</taxon>
        <taxon>Duplodnaviria</taxon>
        <taxon>Heunggongvirae</taxon>
        <taxon>Peploviricota</taxon>
        <taxon>Herviviricetes</taxon>
        <taxon>Herpesvirales</taxon>
        <taxon>Alloherpesviridae</taxon>
        <taxon>Cyvirus</taxon>
        <taxon>Cyvirus cyprinidallo2</taxon>
    </lineage>
</organism>
<feature type="transmembrane region" description="Helical" evidence="1">
    <location>
        <begin position="258"/>
        <end position="280"/>
    </location>
</feature>
<keyword evidence="1" id="KW-0472">Membrane</keyword>
<dbReference type="EMBL" id="JQ815364">
    <property type="protein sequence ID" value="AFJ20598.1"/>
    <property type="molecule type" value="Genomic_DNA"/>
</dbReference>
<feature type="transmembrane region" description="Helical" evidence="1">
    <location>
        <begin position="132"/>
        <end position="155"/>
    </location>
</feature>
<dbReference type="EMBL" id="KT387800">
    <property type="protein sequence ID" value="AMB21682.1"/>
    <property type="molecule type" value="Genomic_DNA"/>
</dbReference>
<protein>
    <submittedName>
        <fullName evidence="3">Membrane ORF114</fullName>
    </submittedName>
    <submittedName>
        <fullName evidence="2">Membrane protein ORF114</fullName>
    </submittedName>
</protein>
<name>K7PC24_CYHV2</name>
<dbReference type="EMBL" id="MN593216">
    <property type="protein sequence ID" value="QIV66929.1"/>
    <property type="molecule type" value="Genomic_DNA"/>
</dbReference>
<evidence type="ECO:0000256" key="1">
    <source>
        <dbReference type="SAM" id="Phobius"/>
    </source>
</evidence>
<evidence type="ECO:0000313" key="6">
    <source>
        <dbReference type="Proteomes" id="UP000142765"/>
    </source>
</evidence>
<dbReference type="Proteomes" id="UP000142765">
    <property type="component" value="Segment"/>
</dbReference>
<feature type="transmembrane region" description="Helical" evidence="1">
    <location>
        <begin position="14"/>
        <end position="37"/>
    </location>
</feature>
<keyword evidence="5" id="KW-1185">Reference proteome</keyword>
<evidence type="ECO:0000313" key="2">
    <source>
        <dbReference type="EMBL" id="AFJ20598.1"/>
    </source>
</evidence>
<keyword evidence="1" id="KW-1133">Transmembrane helix</keyword>
<accession>K7PC24</accession>
<reference evidence="2 5" key="1">
    <citation type="journal article" date="2013" name="J. Virol.">
        <title>Comparative genomics of carp herpesviruses.</title>
        <authorList>
            <person name="Davison A.J."/>
            <person name="Kurobe T."/>
            <person name="Gatherer D."/>
            <person name="Cunningham C."/>
            <person name="Korf I."/>
            <person name="Fukuda H."/>
            <person name="Hedrick R.P."/>
            <person name="Waltzek T.B."/>
        </authorList>
    </citation>
    <scope>NUCLEOTIDE SEQUENCE [LARGE SCALE GENOMIC DNA]</scope>
    <source>
        <strain evidence="2">ST-J1</strain>
    </source>
</reference>
<sequence>MSPAIPSLQRGKKLAVTLLVGTALTMTILMVCFNGMATVGLSPFHNTSNDLAVNEYSNRLTATGWTPGIWGFVYVCLIVINLHLFACRFWKPAVHHLDDTGHSWPHVIFYAVWLLVTVLDISRLVLWDADVVGAAAGTTVLYALLTTAIFIDLGFAMNENPSNFDHFRIYIKNTLGLYAGWCLYETAATLAAAIQYNGALATDVAGILALVFLSALYAVFVILDFVYLSYTKQVFSVHISLLWGVVGILFSQPWTYPTIYSAVLCGVMVIVFCVKVCICLSRAV</sequence>
<feature type="transmembrane region" description="Helical" evidence="1">
    <location>
        <begin position="234"/>
        <end position="252"/>
    </location>
</feature>
<feature type="transmembrane region" description="Helical" evidence="1">
    <location>
        <begin position="107"/>
        <end position="126"/>
    </location>
</feature>
<evidence type="ECO:0000313" key="5">
    <source>
        <dbReference type="Proteomes" id="UP000101183"/>
    </source>
</evidence>
<dbReference type="GeneID" id="14011348"/>
<evidence type="ECO:0000313" key="4">
    <source>
        <dbReference type="EMBL" id="QIV66929.1"/>
    </source>
</evidence>
<dbReference type="Proteomes" id="UP000101183">
    <property type="component" value="Segment"/>
</dbReference>
<dbReference type="PANTHER" id="PTHR33802:SF1">
    <property type="entry name" value="XK-RELATED PROTEIN"/>
    <property type="match status" value="1"/>
</dbReference>
<gene>
    <name evidence="2" type="ORF">CyHV2_ORF114</name>
</gene>
<reference evidence="3 6" key="2">
    <citation type="submission" date="2015-08" db="EMBL/GenBank/DDBJ databases">
        <authorList>
            <person name="Babu N.S."/>
            <person name="Beckwith C.J."/>
            <person name="Beseler K.G."/>
            <person name="Brison A."/>
            <person name="Carone J.V."/>
            <person name="Caskin T.P."/>
            <person name="Diamond M."/>
            <person name="Durham M.E."/>
            <person name="Foxe J.M."/>
            <person name="Go M."/>
            <person name="Henderson B.A."/>
            <person name="Jones I.B."/>
            <person name="McGettigan J.A."/>
            <person name="Micheletti S.J."/>
            <person name="Nasrallah M.E."/>
            <person name="Ortiz D."/>
            <person name="Piller C.R."/>
            <person name="Privatt S.R."/>
            <person name="Schneider S.L."/>
            <person name="Sharp S."/>
            <person name="Smith T.C."/>
            <person name="Stanton J.D."/>
            <person name="Ullery H.E."/>
            <person name="Wilson R.J."/>
            <person name="Serrano M.G."/>
            <person name="Buck G."/>
            <person name="Lee V."/>
            <person name="Wang Y."/>
            <person name="Carvalho R."/>
            <person name="Voegtly L."/>
            <person name="Shi R."/>
            <person name="Duckworth R."/>
            <person name="Johnson A."/>
            <person name="Loviza R."/>
            <person name="Walstead R."/>
            <person name="Shah Z."/>
            <person name="Kiflezghi M."/>
            <person name="Wade K."/>
            <person name="Ball S.L."/>
            <person name="Bradley K.W."/>
            <person name="Asai D.J."/>
            <person name="Bowman C.A."/>
            <person name="Russell D.A."/>
            <person name="Pope W.H."/>
            <person name="Jacobs-Sera D."/>
            <person name="Hendrix R.W."/>
            <person name="Hatfull G.F."/>
        </authorList>
    </citation>
    <scope>NUCLEOTIDE SEQUENCE [LARGE SCALE GENOMIC DNA]</scope>
    <source>
        <strain evidence="3">SY</strain>
    </source>
</reference>
<dbReference type="OrthoDB" id="13255at10239"/>
<dbReference type="KEGG" id="vg:14011348"/>
<reference evidence="4" key="3">
    <citation type="submission" date="2019-10" db="EMBL/GenBank/DDBJ databases">
        <title>The complete genome of Cyprinid herpesvirus 2, a new strain isolated from Allogynogenetic crucian carp.</title>
        <authorList>
            <person name="Jiang Y."/>
            <person name="Wang H."/>
            <person name="Lu L."/>
        </authorList>
    </citation>
    <scope>NUCLEOTIDE SEQUENCE</scope>
    <source>
        <strain evidence="4">YC-01</strain>
    </source>
</reference>
<dbReference type="RefSeq" id="YP_007003932.1">
    <property type="nucleotide sequence ID" value="NC_019495.1"/>
</dbReference>
<feature type="transmembrane region" description="Helical" evidence="1">
    <location>
        <begin position="68"/>
        <end position="86"/>
    </location>
</feature>
<feature type="transmembrane region" description="Helical" evidence="1">
    <location>
        <begin position="175"/>
        <end position="194"/>
    </location>
</feature>
<feature type="transmembrane region" description="Helical" evidence="1">
    <location>
        <begin position="206"/>
        <end position="227"/>
    </location>
</feature>
<proteinExistence type="predicted"/>
<keyword evidence="1" id="KW-0812">Transmembrane</keyword>
<evidence type="ECO:0000313" key="3">
    <source>
        <dbReference type="EMBL" id="AMB21682.1"/>
    </source>
</evidence>
<dbReference type="PANTHER" id="PTHR33802">
    <property type="entry name" value="SI:CH211-161H7.5-RELATED"/>
    <property type="match status" value="1"/>
</dbReference>